<protein>
    <submittedName>
        <fullName evidence="2">Uncharacterized protein</fullName>
    </submittedName>
</protein>
<reference evidence="2" key="1">
    <citation type="submission" date="2021-06" db="EMBL/GenBank/DDBJ databases">
        <title>Parelaphostrongylus tenuis whole genome reference sequence.</title>
        <authorList>
            <person name="Garwood T.J."/>
            <person name="Larsen P.A."/>
            <person name="Fountain-Jones N.M."/>
            <person name="Garbe J.R."/>
            <person name="Macchietto M.G."/>
            <person name="Kania S.A."/>
            <person name="Gerhold R.W."/>
            <person name="Richards J.E."/>
            <person name="Wolf T.M."/>
        </authorList>
    </citation>
    <scope>NUCLEOTIDE SEQUENCE</scope>
    <source>
        <strain evidence="2">MNPRO001-30</strain>
        <tissue evidence="2">Meninges</tissue>
    </source>
</reference>
<sequence length="79" mass="8806">MGANLLSDPHGISSSLTRKTRASEEHVPNSDSYGHWERTRAKKCPHGLTTTENADAPFMTIRTVHKRKVQFAKKTTKSA</sequence>
<accession>A0AAD5NBE0</accession>
<evidence type="ECO:0000313" key="3">
    <source>
        <dbReference type="Proteomes" id="UP001196413"/>
    </source>
</evidence>
<comment type="caution">
    <text evidence="2">The sequence shown here is derived from an EMBL/GenBank/DDBJ whole genome shotgun (WGS) entry which is preliminary data.</text>
</comment>
<dbReference type="Proteomes" id="UP001196413">
    <property type="component" value="Unassembled WGS sequence"/>
</dbReference>
<dbReference type="EMBL" id="JAHQIW010005017">
    <property type="protein sequence ID" value="KAJ1364624.1"/>
    <property type="molecule type" value="Genomic_DNA"/>
</dbReference>
<evidence type="ECO:0000256" key="1">
    <source>
        <dbReference type="SAM" id="MobiDB-lite"/>
    </source>
</evidence>
<dbReference type="AlphaFoldDB" id="A0AAD5NBE0"/>
<evidence type="ECO:0000313" key="2">
    <source>
        <dbReference type="EMBL" id="KAJ1364624.1"/>
    </source>
</evidence>
<gene>
    <name evidence="2" type="ORF">KIN20_024751</name>
</gene>
<organism evidence="2 3">
    <name type="scientific">Parelaphostrongylus tenuis</name>
    <name type="common">Meningeal worm</name>
    <dbReference type="NCBI Taxonomy" id="148309"/>
    <lineage>
        <taxon>Eukaryota</taxon>
        <taxon>Metazoa</taxon>
        <taxon>Ecdysozoa</taxon>
        <taxon>Nematoda</taxon>
        <taxon>Chromadorea</taxon>
        <taxon>Rhabditida</taxon>
        <taxon>Rhabditina</taxon>
        <taxon>Rhabditomorpha</taxon>
        <taxon>Strongyloidea</taxon>
        <taxon>Metastrongylidae</taxon>
        <taxon>Parelaphostrongylus</taxon>
    </lineage>
</organism>
<name>A0AAD5NBE0_PARTN</name>
<feature type="compositionally biased region" description="Basic and acidic residues" evidence="1">
    <location>
        <begin position="21"/>
        <end position="39"/>
    </location>
</feature>
<keyword evidence="3" id="KW-1185">Reference proteome</keyword>
<feature type="region of interest" description="Disordered" evidence="1">
    <location>
        <begin position="1"/>
        <end position="39"/>
    </location>
</feature>
<proteinExistence type="predicted"/>